<keyword evidence="2" id="KW-0119">Carbohydrate metabolism</keyword>
<name>A0A1D6E8C5_MAIZE</name>
<dbReference type="PANTHER" id="PTHR31268:SF10">
    <property type="entry name" value="GALACTINOL--SUCROSE GALACTOSYLTRANSFERASE"/>
    <property type="match status" value="1"/>
</dbReference>
<keyword evidence="3" id="KW-0808">Transferase</keyword>
<dbReference type="Pfam" id="PF05691">
    <property type="entry name" value="Raffinose_syn"/>
    <property type="match status" value="2"/>
</dbReference>
<dbReference type="PANTHER" id="PTHR31268">
    <property type="match status" value="1"/>
</dbReference>
<dbReference type="EMBL" id="CM007648">
    <property type="protein sequence ID" value="ONM16671.1"/>
    <property type="molecule type" value="Genomic_DNA"/>
</dbReference>
<protein>
    <submittedName>
        <fullName evidence="3">Putative galactinol--sucrose galactosyltransferase 2</fullName>
    </submittedName>
</protein>
<dbReference type="STRING" id="4577.A0A1D6E8C5"/>
<dbReference type="SUPFAM" id="SSF51445">
    <property type="entry name" value="(Trans)glycosidases"/>
    <property type="match status" value="1"/>
</dbReference>
<dbReference type="GO" id="GO:0016757">
    <property type="term" value="F:glycosyltransferase activity"/>
    <property type="evidence" value="ECO:0007669"/>
    <property type="project" value="UniProtKB-KW"/>
</dbReference>
<dbReference type="InterPro" id="IPR017853">
    <property type="entry name" value="GH"/>
</dbReference>
<reference evidence="3" key="1">
    <citation type="submission" date="2015-12" db="EMBL/GenBank/DDBJ databases">
        <title>Update maize B73 reference genome by single molecule sequencing technologies.</title>
        <authorList>
            <consortium name="Maize Genome Sequencing Project"/>
            <person name="Ware D."/>
        </authorList>
    </citation>
    <scope>NUCLEOTIDE SEQUENCE [LARGE SCALE GENOMIC DNA]</scope>
    <source>
        <tissue evidence="3">Seedling</tissue>
    </source>
</reference>
<proteinExistence type="inferred from homology"/>
<comment type="similarity">
    <text evidence="1">Belongs to the glycosyl hydrolases 36 family.</text>
</comment>
<organism evidence="3">
    <name type="scientific">Zea mays</name>
    <name type="common">Maize</name>
    <dbReference type="NCBI Taxonomy" id="4577"/>
    <lineage>
        <taxon>Eukaryota</taxon>
        <taxon>Viridiplantae</taxon>
        <taxon>Streptophyta</taxon>
        <taxon>Embryophyta</taxon>
        <taxon>Tracheophyta</taxon>
        <taxon>Spermatophyta</taxon>
        <taxon>Magnoliopsida</taxon>
        <taxon>Liliopsida</taxon>
        <taxon>Poales</taxon>
        <taxon>Poaceae</taxon>
        <taxon>PACMAD clade</taxon>
        <taxon>Panicoideae</taxon>
        <taxon>Andropogonodae</taxon>
        <taxon>Andropogoneae</taxon>
        <taxon>Tripsacinae</taxon>
        <taxon>Zea</taxon>
    </lineage>
</organism>
<evidence type="ECO:0000256" key="1">
    <source>
        <dbReference type="ARBA" id="ARBA00007240"/>
    </source>
</evidence>
<sequence>MPREPTLQTLHIASVAFNSLLLGEIFIPDWDMFHSKHESAEFHGAARALSGGGVYVSDKPGVHDFSVLKKLVLPDGSLSRLQKHQSLEVSLSTMTCEIYSISPIKIFSEVVQFAPLGLIDMFNSGGALDNISSVADSSATTVHIRCRGPGRFGAYSDTRPELCRVDEHEVEFTLAEDGLLTFYLPPSSSQDNLRHVEIVYKAS</sequence>
<dbReference type="AlphaFoldDB" id="A0A1D6E8C5"/>
<evidence type="ECO:0000313" key="3">
    <source>
        <dbReference type="EMBL" id="ONM16671.1"/>
    </source>
</evidence>
<dbReference type="ExpressionAtlas" id="A0A1D6E8C5">
    <property type="expression patterns" value="baseline and differential"/>
</dbReference>
<evidence type="ECO:0000256" key="2">
    <source>
        <dbReference type="ARBA" id="ARBA00023277"/>
    </source>
</evidence>
<dbReference type="InParanoid" id="A0A1D6E8C5"/>
<keyword evidence="3" id="KW-0328">Glycosyltransferase</keyword>
<gene>
    <name evidence="3" type="ORF">ZEAMMB73_Zm00001d003279</name>
</gene>
<accession>A0A1D6E8C5</accession>
<dbReference type="InterPro" id="IPR008811">
    <property type="entry name" value="Glycosyl_hydrolases_36"/>
</dbReference>